<dbReference type="Proteomes" id="UP000593601">
    <property type="component" value="Chromosome"/>
</dbReference>
<dbReference type="InterPro" id="IPR027417">
    <property type="entry name" value="P-loop_NTPase"/>
</dbReference>
<reference evidence="5 6" key="1">
    <citation type="submission" date="2020-10" db="EMBL/GenBank/DDBJ databases">
        <title>Blautia liquoris sp.nov., isolated from the mud in a fermentation cellar used for the production of Chinese strong-flavoured liquor.</title>
        <authorList>
            <person name="Lu L."/>
        </authorList>
    </citation>
    <scope>NUCLEOTIDE SEQUENCE [LARGE SCALE GENOMIC DNA]</scope>
    <source>
        <strain evidence="5 6">LZLJ-3</strain>
    </source>
</reference>
<organism evidence="5 6">
    <name type="scientific">Blautia liquoris</name>
    <dbReference type="NCBI Taxonomy" id="2779518"/>
    <lineage>
        <taxon>Bacteria</taxon>
        <taxon>Bacillati</taxon>
        <taxon>Bacillota</taxon>
        <taxon>Clostridia</taxon>
        <taxon>Lachnospirales</taxon>
        <taxon>Lachnospiraceae</taxon>
        <taxon>Blautia</taxon>
    </lineage>
</organism>
<proteinExistence type="predicted"/>
<feature type="transmembrane region" description="Helical" evidence="3">
    <location>
        <begin position="250"/>
        <end position="270"/>
    </location>
</feature>
<feature type="region of interest" description="Disordered" evidence="2">
    <location>
        <begin position="218"/>
        <end position="244"/>
    </location>
</feature>
<dbReference type="SUPFAM" id="SSF52540">
    <property type="entry name" value="P-loop containing nucleoside triphosphate hydrolases"/>
    <property type="match status" value="1"/>
</dbReference>
<accession>A0A7M2RFG0</accession>
<dbReference type="PANTHER" id="PTHR41259">
    <property type="entry name" value="DOUBLE-STRAND BREAK REPAIR RAD50 ATPASE, PUTATIVE-RELATED"/>
    <property type="match status" value="1"/>
</dbReference>
<keyword evidence="3" id="KW-0812">Transmembrane</keyword>
<evidence type="ECO:0000313" key="5">
    <source>
        <dbReference type="EMBL" id="QOV19083.1"/>
    </source>
</evidence>
<dbReference type="PANTHER" id="PTHR41259:SF1">
    <property type="entry name" value="DOUBLE-STRAND BREAK REPAIR RAD50 ATPASE, PUTATIVE-RELATED"/>
    <property type="match status" value="1"/>
</dbReference>
<dbReference type="RefSeq" id="WP_193735430.1">
    <property type="nucleotide sequence ID" value="NZ_CP063304.1"/>
</dbReference>
<dbReference type="InterPro" id="IPR038729">
    <property type="entry name" value="Rad50/SbcC_AAA"/>
</dbReference>
<feature type="coiled-coil region" evidence="1">
    <location>
        <begin position="313"/>
        <end position="354"/>
    </location>
</feature>
<dbReference type="GO" id="GO:0006302">
    <property type="term" value="P:double-strand break repair"/>
    <property type="evidence" value="ECO:0007669"/>
    <property type="project" value="InterPro"/>
</dbReference>
<gene>
    <name evidence="5" type="ORF">INP51_14165</name>
</gene>
<feature type="domain" description="Rad50/SbcC-type AAA" evidence="4">
    <location>
        <begin position="5"/>
        <end position="215"/>
    </location>
</feature>
<evidence type="ECO:0000259" key="4">
    <source>
        <dbReference type="Pfam" id="PF13476"/>
    </source>
</evidence>
<sequence>MKLRKLEIKNFGRFHDKTISFHEGINLIYGENETGKSTIHTFIRSMFFGVKRQRGKAARTDLYHQYEPYQNPGYYAGTLKFESGGKHFRVERIFNRENLRQELICEDDGERLSVEDGDLHMLLGGIGEAVYDNTVSVGQMKSKTDEELERVLRNYMANYQGSQDQETDMGSALASLKMKKKAQEAKKAAAAKNLEEEENQIATQIDYVQDELSHKTELRNETVESYHAERTRLEEDKRSRHAGSSKERRADVGFVVFLVLLLALLPLALFVPKVSVRMSAIAGIAVLAALYLRYKKNRKNTFAPSQEESCGISAERKEEISKLKWKAEDLKDEIQNMEAQLEDLLEKDRDLKKTMTLPTEYDEEIEAITAAMDMIMKIADSMQDVIGERLKGKISEIMCELTDGRYRHVSVQDNFQIELHTEDMVVPLYQASKGTVEQVYFALRMAVMDVLCQEEELPLVLDEVFAMYDEKRMGRALSWLSKNRGQVLLFTCQDREERVLDNLRIPYHKISLPT</sequence>
<dbReference type="Gene3D" id="3.40.50.300">
    <property type="entry name" value="P-loop containing nucleotide triphosphate hydrolases"/>
    <property type="match status" value="2"/>
</dbReference>
<keyword evidence="1" id="KW-0175">Coiled coil</keyword>
<evidence type="ECO:0000256" key="1">
    <source>
        <dbReference type="SAM" id="Coils"/>
    </source>
</evidence>
<dbReference type="Pfam" id="PF13476">
    <property type="entry name" value="AAA_23"/>
    <property type="match status" value="1"/>
</dbReference>
<dbReference type="GO" id="GO:0016887">
    <property type="term" value="F:ATP hydrolysis activity"/>
    <property type="evidence" value="ECO:0007669"/>
    <property type="project" value="InterPro"/>
</dbReference>
<dbReference type="EMBL" id="CP063304">
    <property type="protein sequence ID" value="QOV19083.1"/>
    <property type="molecule type" value="Genomic_DNA"/>
</dbReference>
<keyword evidence="3" id="KW-0472">Membrane</keyword>
<evidence type="ECO:0000256" key="3">
    <source>
        <dbReference type="SAM" id="Phobius"/>
    </source>
</evidence>
<dbReference type="AlphaFoldDB" id="A0A7M2RFG0"/>
<feature type="coiled-coil region" evidence="1">
    <location>
        <begin position="173"/>
        <end position="211"/>
    </location>
</feature>
<feature type="transmembrane region" description="Helical" evidence="3">
    <location>
        <begin position="276"/>
        <end position="294"/>
    </location>
</feature>
<keyword evidence="6" id="KW-1185">Reference proteome</keyword>
<dbReference type="KEGG" id="bliq:INP51_14165"/>
<evidence type="ECO:0000256" key="2">
    <source>
        <dbReference type="SAM" id="MobiDB-lite"/>
    </source>
</evidence>
<evidence type="ECO:0000313" key="6">
    <source>
        <dbReference type="Proteomes" id="UP000593601"/>
    </source>
</evidence>
<keyword evidence="3" id="KW-1133">Transmembrane helix</keyword>
<protein>
    <submittedName>
        <fullName evidence="5">AAA family ATPase</fullName>
    </submittedName>
</protein>
<name>A0A7M2RFG0_9FIRM</name>